<dbReference type="PANTHER" id="PTHR12835:SF5">
    <property type="entry name" value="BIOTIN--PROTEIN LIGASE"/>
    <property type="match status" value="1"/>
</dbReference>
<dbReference type="GO" id="GO:0005737">
    <property type="term" value="C:cytoplasm"/>
    <property type="evidence" value="ECO:0007669"/>
    <property type="project" value="TreeGrafter"/>
</dbReference>
<dbReference type="KEGG" id="hcz:G9Q37_16925"/>
<proteinExistence type="predicted"/>
<dbReference type="AlphaFoldDB" id="A0A6G8IL09"/>
<keyword evidence="1 6" id="KW-0436">Ligase</keyword>
<dbReference type="EMBL" id="CP049989">
    <property type="protein sequence ID" value="QIM53716.1"/>
    <property type="molecule type" value="Genomic_DNA"/>
</dbReference>
<evidence type="ECO:0000259" key="5">
    <source>
        <dbReference type="PROSITE" id="PS51733"/>
    </source>
</evidence>
<dbReference type="InterPro" id="IPR004143">
    <property type="entry name" value="BPL_LPL_catalytic"/>
</dbReference>
<reference evidence="6 7" key="1">
    <citation type="submission" date="2020-03" db="EMBL/GenBank/DDBJ databases">
        <title>Hydrogenophaga sp. nov. isolated from cyanobacterial mat.</title>
        <authorList>
            <person name="Thorat V."/>
            <person name="Kirdat K."/>
            <person name="Tiwarekar B."/>
            <person name="Costa E.D."/>
            <person name="Yadav A."/>
        </authorList>
    </citation>
    <scope>NUCLEOTIDE SEQUENCE [LARGE SCALE GENOMIC DNA]</scope>
    <source>
        <strain evidence="6 7">BA0156</strain>
    </source>
</reference>
<dbReference type="Pfam" id="PF03099">
    <property type="entry name" value="BPL_LplA_LipB"/>
    <property type="match status" value="1"/>
</dbReference>
<sequence length="276" mass="28973">MQSGGRPEGVAAAATLAASAETIWLAVAPTLPGFTVEVVPEIDSTNSELMRRARAAPLDPVLLVAEQQTAGRGRLGRGWHSQPGHSLTFSLGFTLRPRSWSGLSLVVGVSLAERLHADVRLKWPNDLWLMERKLGGILVETAGLADGPDAARAVVIGVGLNVARPAEAAVQQVPGGALPPMPPAGLAEVEMGVTAPEWLARLVPALVADVKHFEAEGFAPFVSRFAARDALRERAVTLSDGTRGQAAGVADDGALMVRVDGRLRRVDSAEVSVRPC</sequence>
<organism evidence="6 7">
    <name type="scientific">Hydrogenophaga crocea</name>
    <dbReference type="NCBI Taxonomy" id="2716225"/>
    <lineage>
        <taxon>Bacteria</taxon>
        <taxon>Pseudomonadati</taxon>
        <taxon>Pseudomonadota</taxon>
        <taxon>Betaproteobacteria</taxon>
        <taxon>Burkholderiales</taxon>
        <taxon>Comamonadaceae</taxon>
        <taxon>Hydrogenophaga</taxon>
    </lineage>
</organism>
<keyword evidence="2" id="KW-0092">Biotin</keyword>
<gene>
    <name evidence="6" type="ORF">G9Q37_16925</name>
</gene>
<evidence type="ECO:0000256" key="3">
    <source>
        <dbReference type="ARBA" id="ARBA00024227"/>
    </source>
</evidence>
<dbReference type="Proteomes" id="UP000503162">
    <property type="component" value="Chromosome"/>
</dbReference>
<dbReference type="InterPro" id="IPR003142">
    <property type="entry name" value="BPL_C"/>
</dbReference>
<evidence type="ECO:0000313" key="7">
    <source>
        <dbReference type="Proteomes" id="UP000503162"/>
    </source>
</evidence>
<dbReference type="InterPro" id="IPR045864">
    <property type="entry name" value="aa-tRNA-synth_II/BPL/LPL"/>
</dbReference>
<dbReference type="Gene3D" id="3.30.930.10">
    <property type="entry name" value="Bira Bifunctional Protein, Domain 2"/>
    <property type="match status" value="1"/>
</dbReference>
<name>A0A6G8IL09_9BURK</name>
<comment type="catalytic activity">
    <reaction evidence="4">
        <text>biotin + L-lysyl-[protein] + ATP = N(6)-biotinyl-L-lysyl-[protein] + AMP + diphosphate + H(+)</text>
        <dbReference type="Rhea" id="RHEA:11756"/>
        <dbReference type="Rhea" id="RHEA-COMP:9752"/>
        <dbReference type="Rhea" id="RHEA-COMP:10505"/>
        <dbReference type="ChEBI" id="CHEBI:15378"/>
        <dbReference type="ChEBI" id="CHEBI:29969"/>
        <dbReference type="ChEBI" id="CHEBI:30616"/>
        <dbReference type="ChEBI" id="CHEBI:33019"/>
        <dbReference type="ChEBI" id="CHEBI:57586"/>
        <dbReference type="ChEBI" id="CHEBI:83144"/>
        <dbReference type="ChEBI" id="CHEBI:456215"/>
        <dbReference type="EC" id="6.3.4.15"/>
    </reaction>
</comment>
<dbReference type="Pfam" id="PF02237">
    <property type="entry name" value="BPL_C"/>
    <property type="match status" value="1"/>
</dbReference>
<dbReference type="PROSITE" id="PS51733">
    <property type="entry name" value="BPL_LPL_CATALYTIC"/>
    <property type="match status" value="1"/>
</dbReference>
<dbReference type="Gene3D" id="2.30.30.100">
    <property type="match status" value="1"/>
</dbReference>
<dbReference type="CDD" id="cd16442">
    <property type="entry name" value="BPL"/>
    <property type="match status" value="1"/>
</dbReference>
<keyword evidence="7" id="KW-1185">Reference proteome</keyword>
<accession>A0A6G8IL09</accession>
<evidence type="ECO:0000256" key="2">
    <source>
        <dbReference type="ARBA" id="ARBA00023267"/>
    </source>
</evidence>
<evidence type="ECO:0000256" key="4">
    <source>
        <dbReference type="ARBA" id="ARBA00047846"/>
    </source>
</evidence>
<dbReference type="EC" id="6.3.4.15" evidence="3"/>
<evidence type="ECO:0000256" key="1">
    <source>
        <dbReference type="ARBA" id="ARBA00022598"/>
    </source>
</evidence>
<dbReference type="InterPro" id="IPR004408">
    <property type="entry name" value="Biotin_CoA_COase_ligase"/>
</dbReference>
<dbReference type="GO" id="GO:0004077">
    <property type="term" value="F:biotin--[biotin carboxyl-carrier protein] ligase activity"/>
    <property type="evidence" value="ECO:0007669"/>
    <property type="project" value="UniProtKB-EC"/>
</dbReference>
<evidence type="ECO:0000313" key="6">
    <source>
        <dbReference type="EMBL" id="QIM53716.1"/>
    </source>
</evidence>
<feature type="domain" description="BPL/LPL catalytic" evidence="5">
    <location>
        <begin position="17"/>
        <end position="214"/>
    </location>
</feature>
<dbReference type="NCBIfam" id="TIGR00121">
    <property type="entry name" value="birA_ligase"/>
    <property type="match status" value="1"/>
</dbReference>
<protein>
    <recommendedName>
        <fullName evidence="3">biotin--[biotin carboxyl-carrier protein] ligase</fullName>
        <ecNumber evidence="3">6.3.4.15</ecNumber>
    </recommendedName>
</protein>
<dbReference type="SUPFAM" id="SSF55681">
    <property type="entry name" value="Class II aaRS and biotin synthetases"/>
    <property type="match status" value="1"/>
</dbReference>
<dbReference type="RefSeq" id="WP_166229000.1">
    <property type="nucleotide sequence ID" value="NZ_CP049989.1"/>
</dbReference>
<dbReference type="PANTHER" id="PTHR12835">
    <property type="entry name" value="BIOTIN PROTEIN LIGASE"/>
    <property type="match status" value="1"/>
</dbReference>